<gene>
    <name evidence="6" type="ORF">SAMN05428963_102401</name>
</gene>
<dbReference type="InterPro" id="IPR029056">
    <property type="entry name" value="Ribokinase-like"/>
</dbReference>
<evidence type="ECO:0000256" key="2">
    <source>
        <dbReference type="ARBA" id="ARBA00022679"/>
    </source>
</evidence>
<feature type="domain" description="Carbohydrate kinase PfkB" evidence="5">
    <location>
        <begin position="20"/>
        <end position="303"/>
    </location>
</feature>
<evidence type="ECO:0000256" key="3">
    <source>
        <dbReference type="ARBA" id="ARBA00022777"/>
    </source>
</evidence>
<proteinExistence type="inferred from homology"/>
<evidence type="ECO:0000313" key="6">
    <source>
        <dbReference type="EMBL" id="SJZ73705.1"/>
    </source>
</evidence>
<accession>A0A1T4N3W1</accession>
<evidence type="ECO:0000259" key="5">
    <source>
        <dbReference type="Pfam" id="PF00294"/>
    </source>
</evidence>
<name>A0A1T4N3W1_9HYPH</name>
<dbReference type="PANTHER" id="PTHR10584:SF157">
    <property type="entry name" value="SULFOFRUCTOSE KINASE"/>
    <property type="match status" value="1"/>
</dbReference>
<comment type="similarity">
    <text evidence="1 4">Belongs to the carbohydrate kinase PfkB family.</text>
</comment>
<evidence type="ECO:0000256" key="4">
    <source>
        <dbReference type="RuleBase" id="RU003704"/>
    </source>
</evidence>
<dbReference type="InterPro" id="IPR002139">
    <property type="entry name" value="Ribo/fructo_kinase"/>
</dbReference>
<evidence type="ECO:0000256" key="1">
    <source>
        <dbReference type="ARBA" id="ARBA00010688"/>
    </source>
</evidence>
<dbReference type="GO" id="GO:0016301">
    <property type="term" value="F:kinase activity"/>
    <property type="evidence" value="ECO:0007669"/>
    <property type="project" value="UniProtKB-KW"/>
</dbReference>
<organism evidence="6 7">
    <name type="scientific">Consotaella salsifontis</name>
    <dbReference type="NCBI Taxonomy" id="1365950"/>
    <lineage>
        <taxon>Bacteria</taxon>
        <taxon>Pseudomonadati</taxon>
        <taxon>Pseudomonadota</taxon>
        <taxon>Alphaproteobacteria</taxon>
        <taxon>Hyphomicrobiales</taxon>
        <taxon>Aurantimonadaceae</taxon>
        <taxon>Consotaella</taxon>
    </lineage>
</organism>
<dbReference type="PRINTS" id="PR00990">
    <property type="entry name" value="RIBOKINASE"/>
</dbReference>
<dbReference type="Gene3D" id="3.40.1190.20">
    <property type="match status" value="1"/>
</dbReference>
<dbReference type="InterPro" id="IPR002173">
    <property type="entry name" value="Carboh/pur_kinase_PfkB_CS"/>
</dbReference>
<dbReference type="Proteomes" id="UP000190135">
    <property type="component" value="Unassembled WGS sequence"/>
</dbReference>
<dbReference type="GO" id="GO:0006796">
    <property type="term" value="P:phosphate-containing compound metabolic process"/>
    <property type="evidence" value="ECO:0007669"/>
    <property type="project" value="UniProtKB-ARBA"/>
</dbReference>
<dbReference type="PROSITE" id="PS00584">
    <property type="entry name" value="PFKB_KINASES_2"/>
    <property type="match status" value="1"/>
</dbReference>
<keyword evidence="3 4" id="KW-0418">Kinase</keyword>
<reference evidence="6 7" key="1">
    <citation type="submission" date="2017-02" db="EMBL/GenBank/DDBJ databases">
        <authorList>
            <person name="Peterson S.W."/>
        </authorList>
    </citation>
    <scope>NUCLEOTIDE SEQUENCE [LARGE SCALE GENOMIC DNA]</scope>
    <source>
        <strain evidence="6 7">USBA 369</strain>
    </source>
</reference>
<protein>
    <submittedName>
        <fullName evidence="6">Sulfofructose kinase</fullName>
    </submittedName>
</protein>
<dbReference type="InterPro" id="IPR011611">
    <property type="entry name" value="PfkB_dom"/>
</dbReference>
<sequence>MPSSVEFPEDAPSWARQSVSVACVGLSALDYMWLVERLPEAGSAKVRAIEFSTKGGGMAATAAVAVARLGGRAMFVGRGGEDPEGHWMRDAMAATGVDVTHFRLFAEARSSVSGIFVDRQGERQISNFRGLNQPTDPSWLPLSEITACGAVLADPRWIEGAVAAFSAARAAGVPTVLDADMADKEVFETLLPLTDHAIFSAPALAVFAETEGDEALAFLKSFGCKVAAVTRGADGIAWIADGGLGRRPAYRVEVVDTTGAGDVFHGAYAFALAAGAPLDEVIDFASAAAALKCTKPDGRSGIPSLIETLRFWRTHS</sequence>
<dbReference type="SUPFAM" id="SSF53613">
    <property type="entry name" value="Ribokinase-like"/>
    <property type="match status" value="1"/>
</dbReference>
<dbReference type="STRING" id="1365950.SAMN05428963_102401"/>
<dbReference type="AlphaFoldDB" id="A0A1T4N3W1"/>
<keyword evidence="7" id="KW-1185">Reference proteome</keyword>
<keyword evidence="2 4" id="KW-0808">Transferase</keyword>
<dbReference type="GO" id="GO:0005829">
    <property type="term" value="C:cytosol"/>
    <property type="evidence" value="ECO:0007669"/>
    <property type="project" value="TreeGrafter"/>
</dbReference>
<dbReference type="PANTHER" id="PTHR10584">
    <property type="entry name" value="SUGAR KINASE"/>
    <property type="match status" value="1"/>
</dbReference>
<dbReference type="RefSeq" id="WP_245318795.1">
    <property type="nucleotide sequence ID" value="NZ_FUXL01000002.1"/>
</dbReference>
<evidence type="ECO:0000313" key="7">
    <source>
        <dbReference type="Proteomes" id="UP000190135"/>
    </source>
</evidence>
<dbReference type="Pfam" id="PF00294">
    <property type="entry name" value="PfkB"/>
    <property type="match status" value="1"/>
</dbReference>
<dbReference type="EMBL" id="FUXL01000002">
    <property type="protein sequence ID" value="SJZ73705.1"/>
    <property type="molecule type" value="Genomic_DNA"/>
</dbReference>